<comment type="caution">
    <text evidence="2">The sequence shown here is derived from an EMBL/GenBank/DDBJ whole genome shotgun (WGS) entry which is preliminary data.</text>
</comment>
<sequence>MQIEPYLFFDGNCETALAFYQQCLDGKIVTLHRYAGSPMETQLPSEWKNKVMHATFEAGGHRFMASDRMPGQPFAGHAGFSMSVNIPGDAARGEKVFKALATGGMVTMPFATTFWGAHFGMLVDKFGLGWMVNCETASPGP</sequence>
<protein>
    <submittedName>
        <fullName evidence="2">VOC family protein</fullName>
    </submittedName>
</protein>
<proteinExistence type="predicted"/>
<dbReference type="InterPro" id="IPR029068">
    <property type="entry name" value="Glyas_Bleomycin-R_OHBP_Dase"/>
</dbReference>
<dbReference type="CDD" id="cd06588">
    <property type="entry name" value="PhnB_like"/>
    <property type="match status" value="1"/>
</dbReference>
<organism evidence="2 3">
    <name type="scientific">Variovorax terrae</name>
    <dbReference type="NCBI Taxonomy" id="2923278"/>
    <lineage>
        <taxon>Bacteria</taxon>
        <taxon>Pseudomonadati</taxon>
        <taxon>Pseudomonadota</taxon>
        <taxon>Betaproteobacteria</taxon>
        <taxon>Burkholderiales</taxon>
        <taxon>Comamonadaceae</taxon>
        <taxon>Variovorax</taxon>
    </lineage>
</organism>
<dbReference type="AlphaFoldDB" id="A0A9X1VYB5"/>
<gene>
    <name evidence="2" type="ORF">MMF98_18430</name>
</gene>
<dbReference type="InterPro" id="IPR028973">
    <property type="entry name" value="PhnB-like"/>
</dbReference>
<name>A0A9X1VYB5_9BURK</name>
<dbReference type="PANTHER" id="PTHR33990">
    <property type="entry name" value="PROTEIN YJDN-RELATED"/>
    <property type="match status" value="1"/>
</dbReference>
<dbReference type="RefSeq" id="WP_243308336.1">
    <property type="nucleotide sequence ID" value="NZ_JALGBI010000002.1"/>
</dbReference>
<feature type="domain" description="PhnB-like" evidence="1">
    <location>
        <begin position="2"/>
        <end position="132"/>
    </location>
</feature>
<evidence type="ECO:0000313" key="2">
    <source>
        <dbReference type="EMBL" id="MCJ0765195.1"/>
    </source>
</evidence>
<dbReference type="SUPFAM" id="SSF54593">
    <property type="entry name" value="Glyoxalase/Bleomycin resistance protein/Dihydroxybiphenyl dioxygenase"/>
    <property type="match status" value="1"/>
</dbReference>
<keyword evidence="3" id="KW-1185">Reference proteome</keyword>
<dbReference type="PANTHER" id="PTHR33990:SF1">
    <property type="entry name" value="PROTEIN YJDN"/>
    <property type="match status" value="1"/>
</dbReference>
<reference evidence="2" key="1">
    <citation type="submission" date="2022-03" db="EMBL/GenBank/DDBJ databases">
        <authorList>
            <person name="Woo C.Y."/>
        </authorList>
    </citation>
    <scope>NUCLEOTIDE SEQUENCE</scope>
    <source>
        <strain evidence="2">CYS-02</strain>
    </source>
</reference>
<evidence type="ECO:0000313" key="3">
    <source>
        <dbReference type="Proteomes" id="UP001139447"/>
    </source>
</evidence>
<accession>A0A9X1VYB5</accession>
<dbReference type="Pfam" id="PF06983">
    <property type="entry name" value="3-dmu-9_3-mt"/>
    <property type="match status" value="1"/>
</dbReference>
<dbReference type="Proteomes" id="UP001139447">
    <property type="component" value="Unassembled WGS sequence"/>
</dbReference>
<dbReference type="EMBL" id="JALGBI010000002">
    <property type="protein sequence ID" value="MCJ0765195.1"/>
    <property type="molecule type" value="Genomic_DNA"/>
</dbReference>
<evidence type="ECO:0000259" key="1">
    <source>
        <dbReference type="Pfam" id="PF06983"/>
    </source>
</evidence>
<dbReference type="Gene3D" id="3.10.180.10">
    <property type="entry name" value="2,3-Dihydroxybiphenyl 1,2-Dioxygenase, domain 1"/>
    <property type="match status" value="1"/>
</dbReference>